<dbReference type="AlphaFoldDB" id="A0A2K3NKB2"/>
<organism evidence="1 2">
    <name type="scientific">Trifolium pratense</name>
    <name type="common">Red clover</name>
    <dbReference type="NCBI Taxonomy" id="57577"/>
    <lineage>
        <taxon>Eukaryota</taxon>
        <taxon>Viridiplantae</taxon>
        <taxon>Streptophyta</taxon>
        <taxon>Embryophyta</taxon>
        <taxon>Tracheophyta</taxon>
        <taxon>Spermatophyta</taxon>
        <taxon>Magnoliopsida</taxon>
        <taxon>eudicotyledons</taxon>
        <taxon>Gunneridae</taxon>
        <taxon>Pentapetalae</taxon>
        <taxon>rosids</taxon>
        <taxon>fabids</taxon>
        <taxon>Fabales</taxon>
        <taxon>Fabaceae</taxon>
        <taxon>Papilionoideae</taxon>
        <taxon>50 kb inversion clade</taxon>
        <taxon>NPAAA clade</taxon>
        <taxon>Hologalegina</taxon>
        <taxon>IRL clade</taxon>
        <taxon>Trifolieae</taxon>
        <taxon>Trifolium</taxon>
    </lineage>
</organism>
<dbReference type="Proteomes" id="UP000236291">
    <property type="component" value="Unassembled WGS sequence"/>
</dbReference>
<reference evidence="1 2" key="1">
    <citation type="journal article" date="2014" name="Am. J. Bot.">
        <title>Genome assembly and annotation for red clover (Trifolium pratense; Fabaceae).</title>
        <authorList>
            <person name="Istvanek J."/>
            <person name="Jaros M."/>
            <person name="Krenek A."/>
            <person name="Repkova J."/>
        </authorList>
    </citation>
    <scope>NUCLEOTIDE SEQUENCE [LARGE SCALE GENOMIC DNA]</scope>
    <source>
        <strain evidence="2">cv. Tatra</strain>
        <tissue evidence="1">Young leaves</tissue>
    </source>
</reference>
<name>A0A2K3NKB2_TRIPR</name>
<reference evidence="1 2" key="2">
    <citation type="journal article" date="2017" name="Front. Plant Sci.">
        <title>Gene Classification and Mining of Molecular Markers Useful in Red Clover (Trifolium pratense) Breeding.</title>
        <authorList>
            <person name="Istvanek J."/>
            <person name="Dluhosova J."/>
            <person name="Dluhos P."/>
            <person name="Patkova L."/>
            <person name="Nedelnik J."/>
            <person name="Repkova J."/>
        </authorList>
    </citation>
    <scope>NUCLEOTIDE SEQUENCE [LARGE SCALE GENOMIC DNA]</scope>
    <source>
        <strain evidence="2">cv. Tatra</strain>
        <tissue evidence="1">Young leaves</tissue>
    </source>
</reference>
<evidence type="ECO:0000313" key="2">
    <source>
        <dbReference type="Proteomes" id="UP000236291"/>
    </source>
</evidence>
<comment type="caution">
    <text evidence="1">The sequence shown here is derived from an EMBL/GenBank/DDBJ whole genome shotgun (WGS) entry which is preliminary data.</text>
</comment>
<dbReference type="EMBL" id="ASHM01022671">
    <property type="protein sequence ID" value="PNY03474.1"/>
    <property type="molecule type" value="Genomic_DNA"/>
</dbReference>
<protein>
    <submittedName>
        <fullName evidence="1">Uncharacterized protein</fullName>
    </submittedName>
</protein>
<gene>
    <name evidence="1" type="ORF">L195_g026806</name>
</gene>
<evidence type="ECO:0000313" key="1">
    <source>
        <dbReference type="EMBL" id="PNY03474.1"/>
    </source>
</evidence>
<accession>A0A2K3NKB2</accession>
<sequence length="35" mass="4038">IKLVNNLMHELCNPIKPVETVSSCHQEDPTIRHQI</sequence>
<feature type="non-terminal residue" evidence="1">
    <location>
        <position position="1"/>
    </location>
</feature>
<proteinExistence type="predicted"/>